<dbReference type="EMBL" id="POSP01000003">
    <property type="protein sequence ID" value="PND37885.1"/>
    <property type="molecule type" value="Genomic_DNA"/>
</dbReference>
<dbReference type="InterPro" id="IPR003961">
    <property type="entry name" value="FN3_dom"/>
</dbReference>
<organism evidence="12 13">
    <name type="scientific">Kinneretia aquatilis</name>
    <dbReference type="NCBI Taxonomy" id="2070761"/>
    <lineage>
        <taxon>Bacteria</taxon>
        <taxon>Pseudomonadati</taxon>
        <taxon>Pseudomonadota</taxon>
        <taxon>Betaproteobacteria</taxon>
        <taxon>Burkholderiales</taxon>
        <taxon>Sphaerotilaceae</taxon>
        <taxon>Roseateles</taxon>
    </lineage>
</organism>
<keyword evidence="5" id="KW-0624">Polysaccharide degradation</keyword>
<dbReference type="InterPro" id="IPR001579">
    <property type="entry name" value="Glyco_hydro_18_chit_AS"/>
</dbReference>
<evidence type="ECO:0000259" key="10">
    <source>
        <dbReference type="PROSITE" id="PS50853"/>
    </source>
</evidence>
<evidence type="ECO:0000259" key="11">
    <source>
        <dbReference type="PROSITE" id="PS51910"/>
    </source>
</evidence>
<dbReference type="PANTHER" id="PTHR11177:SF317">
    <property type="entry name" value="CHITINASE 12-RELATED"/>
    <property type="match status" value="1"/>
</dbReference>
<dbReference type="GO" id="GO:0008843">
    <property type="term" value="F:endochitinase activity"/>
    <property type="evidence" value="ECO:0007669"/>
    <property type="project" value="UniProtKB-EC"/>
</dbReference>
<proteinExistence type="inferred from homology"/>
<dbReference type="InterPro" id="IPR036116">
    <property type="entry name" value="FN3_sf"/>
</dbReference>
<dbReference type="PROSITE" id="PS01095">
    <property type="entry name" value="GH18_1"/>
    <property type="match status" value="1"/>
</dbReference>
<keyword evidence="5" id="KW-0146">Chitin degradation</keyword>
<dbReference type="Pfam" id="PF00041">
    <property type="entry name" value="fn3"/>
    <property type="match status" value="2"/>
</dbReference>
<dbReference type="SUPFAM" id="SSF49265">
    <property type="entry name" value="Fibronectin type III"/>
    <property type="match status" value="1"/>
</dbReference>
<protein>
    <recommendedName>
        <fullName evidence="3">chitinase</fullName>
        <ecNumber evidence="3">3.2.1.14</ecNumber>
    </recommendedName>
</protein>
<dbReference type="PROSITE" id="PS51910">
    <property type="entry name" value="GH18_2"/>
    <property type="match status" value="1"/>
</dbReference>
<keyword evidence="6" id="KW-0119">Carbohydrate metabolism</keyword>
<dbReference type="GO" id="GO:0006032">
    <property type="term" value="P:chitin catabolic process"/>
    <property type="evidence" value="ECO:0007669"/>
    <property type="project" value="UniProtKB-KW"/>
</dbReference>
<dbReference type="InterPro" id="IPR036573">
    <property type="entry name" value="CBM_sf_5/12"/>
</dbReference>
<dbReference type="SMART" id="SM00495">
    <property type="entry name" value="ChtBD3"/>
    <property type="match status" value="1"/>
</dbReference>
<dbReference type="SMART" id="SM00636">
    <property type="entry name" value="Glyco_18"/>
    <property type="match status" value="1"/>
</dbReference>
<dbReference type="Gene3D" id="3.10.50.10">
    <property type="match status" value="1"/>
</dbReference>
<feature type="chain" id="PRO_5014666821" description="chitinase" evidence="9">
    <location>
        <begin position="20"/>
        <end position="674"/>
    </location>
</feature>
<dbReference type="EC" id="3.2.1.14" evidence="3"/>
<dbReference type="SUPFAM" id="SSF51445">
    <property type="entry name" value="(Trans)glycosidases"/>
    <property type="match status" value="1"/>
</dbReference>
<dbReference type="GO" id="GO:0008061">
    <property type="term" value="F:chitin binding"/>
    <property type="evidence" value="ECO:0007669"/>
    <property type="project" value="InterPro"/>
</dbReference>
<dbReference type="GO" id="GO:0005975">
    <property type="term" value="P:carbohydrate metabolic process"/>
    <property type="evidence" value="ECO:0007669"/>
    <property type="project" value="InterPro"/>
</dbReference>
<keyword evidence="7 8" id="KW-0326">Glycosidase</keyword>
<dbReference type="GO" id="GO:0005576">
    <property type="term" value="C:extracellular region"/>
    <property type="evidence" value="ECO:0007669"/>
    <property type="project" value="InterPro"/>
</dbReference>
<keyword evidence="9" id="KW-0732">Signal</keyword>
<dbReference type="InterPro" id="IPR003610">
    <property type="entry name" value="CBM5/12"/>
</dbReference>
<evidence type="ECO:0000256" key="7">
    <source>
        <dbReference type="ARBA" id="ARBA00023295"/>
    </source>
</evidence>
<evidence type="ECO:0000256" key="3">
    <source>
        <dbReference type="ARBA" id="ARBA00012729"/>
    </source>
</evidence>
<dbReference type="SUPFAM" id="SSF51055">
    <property type="entry name" value="Carbohydrate binding domain"/>
    <property type="match status" value="1"/>
</dbReference>
<dbReference type="CDD" id="cd00063">
    <property type="entry name" value="FN3"/>
    <property type="match status" value="2"/>
</dbReference>
<dbReference type="CDD" id="cd06548">
    <property type="entry name" value="GH18_chitinase"/>
    <property type="match status" value="1"/>
</dbReference>
<name>A0A2N8KWQ3_9BURK</name>
<dbReference type="InterPro" id="IPR029070">
    <property type="entry name" value="Chitinase_insertion_sf"/>
</dbReference>
<dbReference type="CDD" id="cd12215">
    <property type="entry name" value="ChiC_BD"/>
    <property type="match status" value="1"/>
</dbReference>
<dbReference type="InterPro" id="IPR013783">
    <property type="entry name" value="Ig-like_fold"/>
</dbReference>
<sequence>MIPAALALAFGLASPLAMAYNCTGVAEWSAQSVYTSGKVVQQASKAFSAKWWTQGNSPATNSGQWDVWKPLGDCDGGNNDVTPPTVPSGLTASGQTTSSIVLTWSASTDAGSGVAGYDVYRAGNLVASPTATSHTDTGLAAGTAYSYTVRARDKAGNASAQSAALMTSTASGVCAAAPAVPTGLASPSQTSNSVNLSWSPVAAGPNCTVQYRVLQGSSQAAQVANPNASVTGLAADTSYSFSVVAFNQAGASAASPAISVRTAKPDTNTGAKNVVGYFAQWGIYGRNFLVKDIDKGGTASRLTHINYAFGNVRNNKCEVGLTVPVNESTGVGGDAFADYTKSFQGYQSVDGVGDTWDQKLRGNWNQLKKLKAKYPKLKVLISLGGWTYSRGFSSASRPENRVAFVKSCIDAYIKGDLPVTENAGGVGAAAGVFDGIDLDWEYPVACGLACGKPEDKENFNGLVAEFRKQLDAVRPGLLLTMAAPAGIDKIREYQPEVAQNSLDFINVMTYDFHGGWETTTNFHTPLYGSPKDPSTGDARVYNTADAIQAYLDRGVQPKKLNLGIGFYGRGWTNVPNVNNGLYQSGAIPAPATYEKGNEDYKVLKTLNYPSYVDPVTRAQWIFNGTTFWSFDTPVQINEKMIYLKNKNLGGAFFWEFSGDDANATLLKAISDGLK</sequence>
<evidence type="ECO:0000256" key="2">
    <source>
        <dbReference type="ARBA" id="ARBA00009121"/>
    </source>
</evidence>
<dbReference type="SMART" id="SM00060">
    <property type="entry name" value="FN3"/>
    <property type="match status" value="2"/>
</dbReference>
<dbReference type="PANTHER" id="PTHR11177">
    <property type="entry name" value="CHITINASE"/>
    <property type="match status" value="1"/>
</dbReference>
<dbReference type="AlphaFoldDB" id="A0A2N8KWQ3"/>
<dbReference type="InterPro" id="IPR001223">
    <property type="entry name" value="Glyco_hydro18_cat"/>
</dbReference>
<comment type="caution">
    <text evidence="12">The sequence shown here is derived from an EMBL/GenBank/DDBJ whole genome shotgun (WGS) entry which is preliminary data.</text>
</comment>
<dbReference type="OrthoDB" id="9775889at2"/>
<feature type="signal peptide" evidence="9">
    <location>
        <begin position="1"/>
        <end position="19"/>
    </location>
</feature>
<dbReference type="Pfam" id="PF00704">
    <property type="entry name" value="Glyco_hydro_18"/>
    <property type="match status" value="1"/>
</dbReference>
<feature type="domain" description="GH18" evidence="11">
    <location>
        <begin position="272"/>
        <end position="674"/>
    </location>
</feature>
<keyword evidence="13" id="KW-1185">Reference proteome</keyword>
<evidence type="ECO:0000256" key="6">
    <source>
        <dbReference type="ARBA" id="ARBA00023277"/>
    </source>
</evidence>
<dbReference type="InterPro" id="IPR017853">
    <property type="entry name" value="GH"/>
</dbReference>
<comment type="catalytic activity">
    <reaction evidence="1">
        <text>Random endo-hydrolysis of N-acetyl-beta-D-glucosaminide (1-&gt;4)-beta-linkages in chitin and chitodextrins.</text>
        <dbReference type="EC" id="3.2.1.14"/>
    </reaction>
</comment>
<comment type="similarity">
    <text evidence="2">Belongs to the glycosyl hydrolase 18 family. Chitinase class II subfamily.</text>
</comment>
<dbReference type="PROSITE" id="PS50853">
    <property type="entry name" value="FN3"/>
    <property type="match status" value="2"/>
</dbReference>
<dbReference type="InterPro" id="IPR050314">
    <property type="entry name" value="Glycosyl_Hydrlase_18"/>
</dbReference>
<accession>A0A2N8KWQ3</accession>
<evidence type="ECO:0000256" key="9">
    <source>
        <dbReference type="SAM" id="SignalP"/>
    </source>
</evidence>
<dbReference type="GO" id="GO:0030246">
    <property type="term" value="F:carbohydrate binding"/>
    <property type="evidence" value="ECO:0007669"/>
    <property type="project" value="InterPro"/>
</dbReference>
<evidence type="ECO:0000313" key="13">
    <source>
        <dbReference type="Proteomes" id="UP000235916"/>
    </source>
</evidence>
<dbReference type="Proteomes" id="UP000235916">
    <property type="component" value="Unassembled WGS sequence"/>
</dbReference>
<dbReference type="Gene3D" id="2.10.10.20">
    <property type="entry name" value="Carbohydrate-binding module superfamily 5/12"/>
    <property type="match status" value="1"/>
</dbReference>
<evidence type="ECO:0000256" key="5">
    <source>
        <dbReference type="ARBA" id="ARBA00023024"/>
    </source>
</evidence>
<evidence type="ECO:0000256" key="4">
    <source>
        <dbReference type="ARBA" id="ARBA00022801"/>
    </source>
</evidence>
<dbReference type="InterPro" id="IPR011583">
    <property type="entry name" value="Chitinase_II/V-like_cat"/>
</dbReference>
<dbReference type="Gene3D" id="3.20.20.80">
    <property type="entry name" value="Glycosidases"/>
    <property type="match status" value="1"/>
</dbReference>
<feature type="domain" description="Fibronectin type-III" evidence="10">
    <location>
        <begin position="86"/>
        <end position="172"/>
    </location>
</feature>
<evidence type="ECO:0000256" key="8">
    <source>
        <dbReference type="RuleBase" id="RU000489"/>
    </source>
</evidence>
<keyword evidence="4 8" id="KW-0378">Hydrolase</keyword>
<evidence type="ECO:0000256" key="1">
    <source>
        <dbReference type="ARBA" id="ARBA00000822"/>
    </source>
</evidence>
<dbReference type="SUPFAM" id="SSF54556">
    <property type="entry name" value="Chitinase insertion domain"/>
    <property type="match status" value="1"/>
</dbReference>
<gene>
    <name evidence="12" type="ORF">C1O66_10335</name>
</gene>
<evidence type="ECO:0000313" key="12">
    <source>
        <dbReference type="EMBL" id="PND37885.1"/>
    </source>
</evidence>
<reference evidence="12 13" key="1">
    <citation type="submission" date="2018-01" db="EMBL/GenBank/DDBJ databases">
        <title>Draft genome sequence of Paucibacter aquatile CR182 isolated from freshwater of the Nakdong River.</title>
        <authorList>
            <person name="Choi A."/>
            <person name="Chung E.J."/>
        </authorList>
    </citation>
    <scope>NUCLEOTIDE SEQUENCE [LARGE SCALE GENOMIC DNA]</scope>
    <source>
        <strain evidence="12 13">CR182</strain>
    </source>
</reference>
<dbReference type="Gene3D" id="2.60.40.10">
    <property type="entry name" value="Immunoglobulins"/>
    <property type="match status" value="2"/>
</dbReference>
<feature type="domain" description="Fibronectin type-III" evidence="10">
    <location>
        <begin position="177"/>
        <end position="265"/>
    </location>
</feature>